<sequence length="155" mass="18177">MIFVALLFERCREQKREIDFALADLNKAFDMVNPEAPCLLTGNLSVCRPFRGNFTRICLLRYPSRDPYQNCLHTGVKESCVLAPVLFNIYLVSVTILSRLHMEPSDGIRIRYRFERSVFNARRFNAKNLPFLPMKCIMPTMLPYFLMRHPHYNSP</sequence>
<gene>
    <name evidence="1" type="ORF">SPHA_31929</name>
</gene>
<comment type="caution">
    <text evidence="1">The sequence shown here is derived from an EMBL/GenBank/DDBJ whole genome shotgun (WGS) entry which is preliminary data.</text>
</comment>
<evidence type="ECO:0000313" key="1">
    <source>
        <dbReference type="EMBL" id="CAE1259970.1"/>
    </source>
</evidence>
<evidence type="ECO:0000313" key="2">
    <source>
        <dbReference type="Proteomes" id="UP000597762"/>
    </source>
</evidence>
<evidence type="ECO:0008006" key="3">
    <source>
        <dbReference type="Google" id="ProtNLM"/>
    </source>
</evidence>
<dbReference type="OrthoDB" id="425681at2759"/>
<keyword evidence="2" id="KW-1185">Reference proteome</keyword>
<protein>
    <recommendedName>
        <fullName evidence="3">Reverse transcriptase domain-containing protein</fullName>
    </recommendedName>
</protein>
<dbReference type="Proteomes" id="UP000597762">
    <property type="component" value="Unassembled WGS sequence"/>
</dbReference>
<reference evidence="1" key="1">
    <citation type="submission" date="2021-01" db="EMBL/GenBank/DDBJ databases">
        <authorList>
            <person name="Li R."/>
            <person name="Bekaert M."/>
        </authorList>
    </citation>
    <scope>NUCLEOTIDE SEQUENCE</scope>
    <source>
        <strain evidence="1">Farmed</strain>
    </source>
</reference>
<proteinExistence type="predicted"/>
<name>A0A812CD36_ACAPH</name>
<organism evidence="1 2">
    <name type="scientific">Acanthosepion pharaonis</name>
    <name type="common">Pharaoh cuttlefish</name>
    <name type="synonym">Sepia pharaonis</name>
    <dbReference type="NCBI Taxonomy" id="158019"/>
    <lineage>
        <taxon>Eukaryota</taxon>
        <taxon>Metazoa</taxon>
        <taxon>Spiralia</taxon>
        <taxon>Lophotrochozoa</taxon>
        <taxon>Mollusca</taxon>
        <taxon>Cephalopoda</taxon>
        <taxon>Coleoidea</taxon>
        <taxon>Decapodiformes</taxon>
        <taxon>Sepiida</taxon>
        <taxon>Sepiina</taxon>
        <taxon>Sepiidae</taxon>
        <taxon>Acanthosepion</taxon>
    </lineage>
</organism>
<accession>A0A812CD36</accession>
<dbReference type="AlphaFoldDB" id="A0A812CD36"/>
<dbReference type="EMBL" id="CAHIKZ030001324">
    <property type="protein sequence ID" value="CAE1259970.1"/>
    <property type="molecule type" value="Genomic_DNA"/>
</dbReference>